<dbReference type="InterPro" id="IPR006342">
    <property type="entry name" value="FkbM_mtfrase"/>
</dbReference>
<keyword evidence="2" id="KW-0489">Methyltransferase</keyword>
<keyword evidence="3" id="KW-1185">Reference proteome</keyword>
<evidence type="ECO:0000313" key="2">
    <source>
        <dbReference type="EMBL" id="MBB5757172.1"/>
    </source>
</evidence>
<protein>
    <submittedName>
        <fullName evidence="2">FkbM family methyltransferase</fullName>
    </submittedName>
</protein>
<dbReference type="Pfam" id="PF05050">
    <property type="entry name" value="Methyltransf_21"/>
    <property type="match status" value="1"/>
</dbReference>
<name>A0A840ZGP4_9HYPH</name>
<dbReference type="GO" id="GO:0032259">
    <property type="term" value="P:methylation"/>
    <property type="evidence" value="ECO:0007669"/>
    <property type="project" value="UniProtKB-KW"/>
</dbReference>
<reference evidence="2 3" key="1">
    <citation type="submission" date="2020-08" db="EMBL/GenBank/DDBJ databases">
        <title>Genomic Encyclopedia of Type Strains, Phase IV (KMG-IV): sequencing the most valuable type-strain genomes for metagenomic binning, comparative biology and taxonomic classification.</title>
        <authorList>
            <person name="Goeker M."/>
        </authorList>
    </citation>
    <scope>NUCLEOTIDE SEQUENCE [LARGE SCALE GENOMIC DNA]</scope>
    <source>
        <strain evidence="2 3">DSM 2163</strain>
    </source>
</reference>
<dbReference type="NCBIfam" id="TIGR01444">
    <property type="entry name" value="fkbM_fam"/>
    <property type="match status" value="1"/>
</dbReference>
<accession>A0A840ZGP4</accession>
<dbReference type="SUPFAM" id="SSF53335">
    <property type="entry name" value="S-adenosyl-L-methionine-dependent methyltransferases"/>
    <property type="match status" value="1"/>
</dbReference>
<dbReference type="Gene3D" id="3.40.50.150">
    <property type="entry name" value="Vaccinia Virus protein VP39"/>
    <property type="match status" value="1"/>
</dbReference>
<dbReference type="InterPro" id="IPR029063">
    <property type="entry name" value="SAM-dependent_MTases_sf"/>
</dbReference>
<comment type="caution">
    <text evidence="2">The sequence shown here is derived from an EMBL/GenBank/DDBJ whole genome shotgun (WGS) entry which is preliminary data.</text>
</comment>
<feature type="domain" description="Methyltransferase FkbM" evidence="1">
    <location>
        <begin position="9"/>
        <end position="151"/>
    </location>
</feature>
<dbReference type="Proteomes" id="UP000583454">
    <property type="component" value="Unassembled WGS sequence"/>
</dbReference>
<gene>
    <name evidence="2" type="ORF">HNR00_001883</name>
</gene>
<organism evidence="2 3">
    <name type="scientific">Methylorubrum rhodinum</name>
    <dbReference type="NCBI Taxonomy" id="29428"/>
    <lineage>
        <taxon>Bacteria</taxon>
        <taxon>Pseudomonadati</taxon>
        <taxon>Pseudomonadota</taxon>
        <taxon>Alphaproteobacteria</taxon>
        <taxon>Hyphomicrobiales</taxon>
        <taxon>Methylobacteriaceae</taxon>
        <taxon>Methylorubrum</taxon>
    </lineage>
</organism>
<dbReference type="AlphaFoldDB" id="A0A840ZGP4"/>
<dbReference type="EMBL" id="JACHOP010000006">
    <property type="protein sequence ID" value="MBB5757172.1"/>
    <property type="molecule type" value="Genomic_DNA"/>
</dbReference>
<keyword evidence="2" id="KW-0808">Transferase</keyword>
<sequence length="241" mass="26886">MSKRKVIYDFGSNNGDDLPYYLLKADFVVAVEANPVLTDKIKARFAGEIAGGRLAVENCVLSDVPGTDKVPFYVHKKNHVLSTFPRPSAETVDQYQQIELHPRTPSNIVEQHGDPYYIKVDIEHFDAQILRELFAASVKPPYISAEIHHAEVFGILVAEPAYQSFKLVDGRSVNVKYANHTIETLSGPATYPFPFHSAGPFGDDIEGPWLNADDMFRALCKSGLGWKDIHARRDDTPLIST</sequence>
<proteinExistence type="predicted"/>
<dbReference type="GO" id="GO:0008168">
    <property type="term" value="F:methyltransferase activity"/>
    <property type="evidence" value="ECO:0007669"/>
    <property type="project" value="UniProtKB-KW"/>
</dbReference>
<dbReference type="RefSeq" id="WP_183568331.1">
    <property type="nucleotide sequence ID" value="NZ_JACHOP010000006.1"/>
</dbReference>
<evidence type="ECO:0000313" key="3">
    <source>
        <dbReference type="Proteomes" id="UP000583454"/>
    </source>
</evidence>
<evidence type="ECO:0000259" key="1">
    <source>
        <dbReference type="Pfam" id="PF05050"/>
    </source>
</evidence>